<feature type="domain" description="Transposase DDE" evidence="1">
    <location>
        <begin position="4"/>
        <end position="97"/>
    </location>
</feature>
<name>A0A2W2B1K3_9ACTN</name>
<gene>
    <name evidence="2" type="ORF">C1I92_21870</name>
</gene>
<feature type="non-terminal residue" evidence="2">
    <location>
        <position position="130"/>
    </location>
</feature>
<dbReference type="EMBL" id="POTW01000061">
    <property type="protein sequence ID" value="PZF81311.1"/>
    <property type="molecule type" value="Genomic_DNA"/>
</dbReference>
<keyword evidence="3" id="KW-1185">Reference proteome</keyword>
<comment type="caution">
    <text evidence="2">The sequence shown here is derived from an EMBL/GenBank/DDBJ whole genome shotgun (WGS) entry which is preliminary data.</text>
</comment>
<dbReference type="InterPro" id="IPR025668">
    <property type="entry name" value="Tnp_DDE_dom"/>
</dbReference>
<evidence type="ECO:0000259" key="1">
    <source>
        <dbReference type="Pfam" id="PF13701"/>
    </source>
</evidence>
<dbReference type="Proteomes" id="UP000248764">
    <property type="component" value="Unassembled WGS sequence"/>
</dbReference>
<evidence type="ECO:0000313" key="3">
    <source>
        <dbReference type="Proteomes" id="UP000248764"/>
    </source>
</evidence>
<reference evidence="2 3" key="1">
    <citation type="submission" date="2018-01" db="EMBL/GenBank/DDBJ databases">
        <title>Draft genome sequence of Jiangella sp. GTF31.</title>
        <authorList>
            <person name="Sahin N."/>
            <person name="Ay H."/>
            <person name="Saygin H."/>
        </authorList>
    </citation>
    <scope>NUCLEOTIDE SEQUENCE [LARGE SCALE GENOMIC DNA]</scope>
    <source>
        <strain evidence="2 3">GTF31</strain>
    </source>
</reference>
<dbReference type="AlphaFoldDB" id="A0A2W2B1K3"/>
<dbReference type="Pfam" id="PF13701">
    <property type="entry name" value="DDE_Tnp_1_4"/>
    <property type="match status" value="1"/>
</dbReference>
<protein>
    <submittedName>
        <fullName evidence="2">IS1380 family transposase</fullName>
    </submittedName>
</protein>
<proteinExistence type="predicted"/>
<accession>A0A2W2B1K3</accession>
<organism evidence="2 3">
    <name type="scientific">Jiangella anatolica</name>
    <dbReference type="NCBI Taxonomy" id="2670374"/>
    <lineage>
        <taxon>Bacteria</taxon>
        <taxon>Bacillati</taxon>
        <taxon>Actinomycetota</taxon>
        <taxon>Actinomycetes</taxon>
        <taxon>Jiangellales</taxon>
        <taxon>Jiangellaceae</taxon>
        <taxon>Jiangella</taxon>
    </lineage>
</organism>
<evidence type="ECO:0000313" key="2">
    <source>
        <dbReference type="EMBL" id="PZF81311.1"/>
    </source>
</evidence>
<sequence length="130" mass="13403">MRESLVSSSGAVLLNETVRVAGIDRLLAAALVPWRSDRVVHDPGKVLLDVATAVALGGDCLADLAVVRAQPELFGPVASDPTVSRVIAKLADDIDASLPAIRAARAQARAAVWGRRRPLGRPPGGGAGRG</sequence>